<gene>
    <name evidence="1" type="ORF">J2S25_002277</name>
</gene>
<evidence type="ECO:0000313" key="2">
    <source>
        <dbReference type="Proteomes" id="UP001242313"/>
    </source>
</evidence>
<name>A0ABU0FWF7_9BACI</name>
<organism evidence="1 2">
    <name type="scientific">Mesobacillus stamsii</name>
    <dbReference type="NCBI Taxonomy" id="225347"/>
    <lineage>
        <taxon>Bacteria</taxon>
        <taxon>Bacillati</taxon>
        <taxon>Bacillota</taxon>
        <taxon>Bacilli</taxon>
        <taxon>Bacillales</taxon>
        <taxon>Bacillaceae</taxon>
        <taxon>Mesobacillus</taxon>
    </lineage>
</organism>
<comment type="caution">
    <text evidence="1">The sequence shown here is derived from an EMBL/GenBank/DDBJ whole genome shotgun (WGS) entry which is preliminary data.</text>
</comment>
<reference evidence="1 2" key="1">
    <citation type="submission" date="2023-07" db="EMBL/GenBank/DDBJ databases">
        <title>Genomic Encyclopedia of Type Strains, Phase IV (KMG-IV): sequencing the most valuable type-strain genomes for metagenomic binning, comparative biology and taxonomic classification.</title>
        <authorList>
            <person name="Goeker M."/>
        </authorList>
    </citation>
    <scope>NUCLEOTIDE SEQUENCE [LARGE SCALE GENOMIC DNA]</scope>
    <source>
        <strain evidence="1 2">DSM 19598</strain>
    </source>
</reference>
<accession>A0ABU0FWF7</accession>
<dbReference type="Proteomes" id="UP001242313">
    <property type="component" value="Unassembled WGS sequence"/>
</dbReference>
<dbReference type="EMBL" id="JAUSUN010000012">
    <property type="protein sequence ID" value="MDQ0414070.1"/>
    <property type="molecule type" value="Genomic_DNA"/>
</dbReference>
<protein>
    <submittedName>
        <fullName evidence="1">Uncharacterized protein</fullName>
    </submittedName>
</protein>
<sequence>MKEAVQLIPSALLLCIHHDKLGIGYGFMSNA</sequence>
<evidence type="ECO:0000313" key="1">
    <source>
        <dbReference type="EMBL" id="MDQ0414070.1"/>
    </source>
</evidence>
<proteinExistence type="predicted"/>
<keyword evidence="2" id="KW-1185">Reference proteome</keyword>